<organism evidence="2 3">
    <name type="scientific">Agrobacterium deltaense NCPPB 1641</name>
    <dbReference type="NCBI Taxonomy" id="1183425"/>
    <lineage>
        <taxon>Bacteria</taxon>
        <taxon>Pseudomonadati</taxon>
        <taxon>Pseudomonadota</taxon>
        <taxon>Alphaproteobacteria</taxon>
        <taxon>Hyphomicrobiales</taxon>
        <taxon>Rhizobiaceae</taxon>
        <taxon>Rhizobium/Agrobacterium group</taxon>
        <taxon>Agrobacterium</taxon>
    </lineage>
</organism>
<dbReference type="Proteomes" id="UP000192140">
    <property type="component" value="Unassembled WGS sequence"/>
</dbReference>
<sequence>MMCTHEDNPLKGSGSDNMPDIRKTPARGF</sequence>
<dbReference type="AlphaFoldDB" id="A0A1S7TL25"/>
<keyword evidence="3" id="KW-1185">Reference proteome</keyword>
<gene>
    <name evidence="2" type="ORF">AGR7A_Cc200161</name>
</gene>
<feature type="region of interest" description="Disordered" evidence="1">
    <location>
        <begin position="1"/>
        <end position="29"/>
    </location>
</feature>
<comment type="caution">
    <text evidence="2">The sequence shown here is derived from an EMBL/GenBank/DDBJ whole genome shotgun (WGS) entry which is preliminary data.</text>
</comment>
<protein>
    <submittedName>
        <fullName evidence="2">Uncharacterized protein</fullName>
    </submittedName>
</protein>
<dbReference type="EMBL" id="FCNP01000013">
    <property type="protein sequence ID" value="CVI55325.1"/>
    <property type="molecule type" value="Genomic_DNA"/>
</dbReference>
<evidence type="ECO:0000313" key="2">
    <source>
        <dbReference type="EMBL" id="CVI55325.1"/>
    </source>
</evidence>
<accession>A0A1S7TL25</accession>
<name>A0A1S7TL25_9HYPH</name>
<evidence type="ECO:0000256" key="1">
    <source>
        <dbReference type="SAM" id="MobiDB-lite"/>
    </source>
</evidence>
<reference evidence="2" key="1">
    <citation type="submission" date="2016-01" db="EMBL/GenBank/DDBJ databases">
        <authorList>
            <person name="Regsiter A."/>
            <person name="william w."/>
        </authorList>
    </citation>
    <scope>NUCLEOTIDE SEQUENCE</scope>
    <source>
        <strain evidence="2">NCPPB 1641</strain>
    </source>
</reference>
<evidence type="ECO:0000313" key="3">
    <source>
        <dbReference type="Proteomes" id="UP000192140"/>
    </source>
</evidence>
<proteinExistence type="predicted"/>